<gene>
    <name evidence="1" type="ORF">ERS008198_04957</name>
</gene>
<accession>A0A655EP62</accession>
<evidence type="ECO:0000313" key="2">
    <source>
        <dbReference type="Proteomes" id="UP000041314"/>
    </source>
</evidence>
<reference evidence="1 2" key="1">
    <citation type="submission" date="2015-03" db="EMBL/GenBank/DDBJ databases">
        <authorList>
            <consortium name="Pathogen Informatics"/>
        </authorList>
    </citation>
    <scope>NUCLEOTIDE SEQUENCE [LARGE SCALE GENOMIC DNA]</scope>
    <source>
        <strain evidence="1 2">A1104</strain>
    </source>
</reference>
<name>A0A655EP62_SALET</name>
<dbReference type="Proteomes" id="UP000041314">
    <property type="component" value="Unassembled WGS sequence"/>
</dbReference>
<organism evidence="1 2">
    <name type="scientific">Salmonella enterica subsp. enterica serovar Bovismorbificans</name>
    <dbReference type="NCBI Taxonomy" id="58097"/>
    <lineage>
        <taxon>Bacteria</taxon>
        <taxon>Pseudomonadati</taxon>
        <taxon>Pseudomonadota</taxon>
        <taxon>Gammaproteobacteria</taxon>
        <taxon>Enterobacterales</taxon>
        <taxon>Enterobacteriaceae</taxon>
        <taxon>Salmonella</taxon>
    </lineage>
</organism>
<dbReference type="EMBL" id="CQPA01000088">
    <property type="protein sequence ID" value="CNV29953.1"/>
    <property type="molecule type" value="Genomic_DNA"/>
</dbReference>
<protein>
    <submittedName>
        <fullName evidence="1">Uncharacterized protein</fullName>
    </submittedName>
</protein>
<proteinExistence type="predicted"/>
<sequence>MPGVDDAHVHAVADGVVEEYRVDSLTYRVVAAEREGHVRHAAGDQRVRQLAFDVFTSADKVLRVVVVLFNTGGDGKDIRVEDDVFRREAHLFSQNPVRPTANLDFTLAGIGLPLLIKSHHHHCGAIAT</sequence>
<dbReference type="AlphaFoldDB" id="A0A655EP62"/>
<evidence type="ECO:0000313" key="1">
    <source>
        <dbReference type="EMBL" id="CNV29953.1"/>
    </source>
</evidence>